<dbReference type="AlphaFoldDB" id="A0A0E9U590"/>
<protein>
    <submittedName>
        <fullName evidence="1">Uncharacterized protein</fullName>
    </submittedName>
</protein>
<name>A0A0E9U590_ANGAN</name>
<sequence length="29" mass="3275">METGKPMPDSARLFGWGLPSFSLRPDFFS</sequence>
<organism evidence="1">
    <name type="scientific">Anguilla anguilla</name>
    <name type="common">European freshwater eel</name>
    <name type="synonym">Muraena anguilla</name>
    <dbReference type="NCBI Taxonomy" id="7936"/>
    <lineage>
        <taxon>Eukaryota</taxon>
        <taxon>Metazoa</taxon>
        <taxon>Chordata</taxon>
        <taxon>Craniata</taxon>
        <taxon>Vertebrata</taxon>
        <taxon>Euteleostomi</taxon>
        <taxon>Actinopterygii</taxon>
        <taxon>Neopterygii</taxon>
        <taxon>Teleostei</taxon>
        <taxon>Anguilliformes</taxon>
        <taxon>Anguillidae</taxon>
        <taxon>Anguilla</taxon>
    </lineage>
</organism>
<reference evidence="1" key="1">
    <citation type="submission" date="2014-11" db="EMBL/GenBank/DDBJ databases">
        <authorList>
            <person name="Amaro Gonzalez C."/>
        </authorList>
    </citation>
    <scope>NUCLEOTIDE SEQUENCE</scope>
</reference>
<accession>A0A0E9U590</accession>
<dbReference type="EMBL" id="GBXM01048439">
    <property type="protein sequence ID" value="JAH60138.1"/>
    <property type="molecule type" value="Transcribed_RNA"/>
</dbReference>
<proteinExistence type="predicted"/>
<evidence type="ECO:0000313" key="1">
    <source>
        <dbReference type="EMBL" id="JAH60138.1"/>
    </source>
</evidence>
<reference evidence="1" key="2">
    <citation type="journal article" date="2015" name="Fish Shellfish Immunol.">
        <title>Early steps in the European eel (Anguilla anguilla)-Vibrio vulnificus interaction in the gills: Role of the RtxA13 toxin.</title>
        <authorList>
            <person name="Callol A."/>
            <person name="Pajuelo D."/>
            <person name="Ebbesson L."/>
            <person name="Teles M."/>
            <person name="MacKenzie S."/>
            <person name="Amaro C."/>
        </authorList>
    </citation>
    <scope>NUCLEOTIDE SEQUENCE</scope>
</reference>